<dbReference type="InterPro" id="IPR037066">
    <property type="entry name" value="Plug_dom_sf"/>
</dbReference>
<keyword evidence="6" id="KW-0408">Iron</keyword>
<keyword evidence="9 10" id="KW-0998">Cell outer membrane</keyword>
<evidence type="ECO:0000256" key="2">
    <source>
        <dbReference type="ARBA" id="ARBA00022448"/>
    </source>
</evidence>
<feature type="domain" description="Secretin/TonB short N-terminal" evidence="13">
    <location>
        <begin position="58"/>
        <end position="109"/>
    </location>
</feature>
<dbReference type="Gene3D" id="2.40.170.20">
    <property type="entry name" value="TonB-dependent receptor, beta-barrel domain"/>
    <property type="match status" value="1"/>
</dbReference>
<evidence type="ECO:0000313" key="15">
    <source>
        <dbReference type="Proteomes" id="UP000029998"/>
    </source>
</evidence>
<dbReference type="CDD" id="cd01347">
    <property type="entry name" value="ligand_gated_channel"/>
    <property type="match status" value="1"/>
</dbReference>
<evidence type="ECO:0000256" key="4">
    <source>
        <dbReference type="ARBA" id="ARBA00022496"/>
    </source>
</evidence>
<reference evidence="14 15" key="1">
    <citation type="submission" date="2013-08" db="EMBL/GenBank/DDBJ databases">
        <title>Genome sequencing of Lysobacter.</title>
        <authorList>
            <person name="Zhang S."/>
            <person name="Wang G."/>
        </authorList>
    </citation>
    <scope>NUCLEOTIDE SEQUENCE [LARGE SCALE GENOMIC DNA]</scope>
    <source>
        <strain evidence="14 15">GH1-9</strain>
    </source>
</reference>
<keyword evidence="7 11" id="KW-0798">TonB box</keyword>
<evidence type="ECO:0000256" key="7">
    <source>
        <dbReference type="ARBA" id="ARBA00023077"/>
    </source>
</evidence>
<keyword evidence="2 10" id="KW-0813">Transport</keyword>
<dbReference type="eggNOG" id="COG4206">
    <property type="taxonomic scope" value="Bacteria"/>
</dbReference>
<dbReference type="Pfam" id="PF07715">
    <property type="entry name" value="Plug"/>
    <property type="match status" value="1"/>
</dbReference>
<keyword evidence="4" id="KW-0406">Ion transport</keyword>
<feature type="chain" id="PRO_5001961861" description="Secretin/TonB short N-terminal domain-containing protein" evidence="12">
    <location>
        <begin position="26"/>
        <end position="947"/>
    </location>
</feature>
<dbReference type="InterPro" id="IPR012910">
    <property type="entry name" value="Plug_dom"/>
</dbReference>
<dbReference type="PANTHER" id="PTHR47234">
    <property type="match status" value="1"/>
</dbReference>
<keyword evidence="12" id="KW-0732">Signal</keyword>
<evidence type="ECO:0000256" key="1">
    <source>
        <dbReference type="ARBA" id="ARBA00004571"/>
    </source>
</evidence>
<keyword evidence="5 10" id="KW-0812">Transmembrane</keyword>
<keyword evidence="3 10" id="KW-1134">Transmembrane beta strand</keyword>
<dbReference type="EMBL" id="AVPU01000009">
    <property type="protein sequence ID" value="KGM54859.1"/>
    <property type="molecule type" value="Genomic_DNA"/>
</dbReference>
<evidence type="ECO:0000256" key="5">
    <source>
        <dbReference type="ARBA" id="ARBA00022692"/>
    </source>
</evidence>
<evidence type="ECO:0000256" key="6">
    <source>
        <dbReference type="ARBA" id="ARBA00023004"/>
    </source>
</evidence>
<comment type="caution">
    <text evidence="14">The sequence shown here is derived from an EMBL/GenBank/DDBJ whole genome shotgun (WGS) entry which is preliminary data.</text>
</comment>
<dbReference type="InterPro" id="IPR039426">
    <property type="entry name" value="TonB-dep_rcpt-like"/>
</dbReference>
<dbReference type="Pfam" id="PF00593">
    <property type="entry name" value="TonB_dep_Rec_b-barrel"/>
    <property type="match status" value="1"/>
</dbReference>
<dbReference type="Gene3D" id="3.55.50.30">
    <property type="match status" value="1"/>
</dbReference>
<evidence type="ECO:0000256" key="8">
    <source>
        <dbReference type="ARBA" id="ARBA00023136"/>
    </source>
</evidence>
<evidence type="ECO:0000256" key="3">
    <source>
        <dbReference type="ARBA" id="ARBA00022452"/>
    </source>
</evidence>
<dbReference type="PANTHER" id="PTHR47234:SF1">
    <property type="entry name" value="TONB-DEPENDENT RECEPTOR"/>
    <property type="match status" value="1"/>
</dbReference>
<dbReference type="SUPFAM" id="SSF56935">
    <property type="entry name" value="Porins"/>
    <property type="match status" value="1"/>
</dbReference>
<evidence type="ECO:0000256" key="10">
    <source>
        <dbReference type="PROSITE-ProRule" id="PRU01360"/>
    </source>
</evidence>
<evidence type="ECO:0000313" key="14">
    <source>
        <dbReference type="EMBL" id="KGM54859.1"/>
    </source>
</evidence>
<keyword evidence="15" id="KW-1185">Reference proteome</keyword>
<dbReference type="STRING" id="1385517.N800_02000"/>
<evidence type="ECO:0000256" key="11">
    <source>
        <dbReference type="RuleBase" id="RU003357"/>
    </source>
</evidence>
<dbReference type="PROSITE" id="PS52016">
    <property type="entry name" value="TONB_DEPENDENT_REC_3"/>
    <property type="match status" value="1"/>
</dbReference>
<feature type="signal peptide" evidence="12">
    <location>
        <begin position="1"/>
        <end position="25"/>
    </location>
</feature>
<gene>
    <name evidence="14" type="ORF">N800_02000</name>
</gene>
<evidence type="ECO:0000259" key="13">
    <source>
        <dbReference type="SMART" id="SM00965"/>
    </source>
</evidence>
<accession>A0A0A0EWJ9</accession>
<dbReference type="AlphaFoldDB" id="A0A0A0EWJ9"/>
<evidence type="ECO:0000256" key="9">
    <source>
        <dbReference type="ARBA" id="ARBA00023237"/>
    </source>
</evidence>
<evidence type="ECO:0000256" key="12">
    <source>
        <dbReference type="SAM" id="SignalP"/>
    </source>
</evidence>
<dbReference type="InterPro" id="IPR000531">
    <property type="entry name" value="Beta-barrel_TonB"/>
</dbReference>
<protein>
    <recommendedName>
        <fullName evidence="13">Secretin/TonB short N-terminal domain-containing protein</fullName>
    </recommendedName>
</protein>
<dbReference type="InterPro" id="IPR036942">
    <property type="entry name" value="Beta-barrel_TonB_sf"/>
</dbReference>
<dbReference type="GO" id="GO:0006826">
    <property type="term" value="P:iron ion transport"/>
    <property type="evidence" value="ECO:0007669"/>
    <property type="project" value="UniProtKB-KW"/>
</dbReference>
<organism evidence="14 15">
    <name type="scientific">Lysobacter daejeonensis GH1-9</name>
    <dbReference type="NCBI Taxonomy" id="1385517"/>
    <lineage>
        <taxon>Bacteria</taxon>
        <taxon>Pseudomonadati</taxon>
        <taxon>Pseudomonadota</taxon>
        <taxon>Gammaproteobacteria</taxon>
        <taxon>Lysobacterales</taxon>
        <taxon>Lysobacteraceae</taxon>
        <taxon>Aerolutibacter</taxon>
    </lineage>
</organism>
<proteinExistence type="inferred from homology"/>
<dbReference type="Proteomes" id="UP000029998">
    <property type="component" value="Unassembled WGS sequence"/>
</dbReference>
<name>A0A0A0EWJ9_9GAMM</name>
<keyword evidence="8 10" id="KW-0472">Membrane</keyword>
<keyword evidence="4" id="KW-0410">Iron transport</keyword>
<dbReference type="SMART" id="SM00965">
    <property type="entry name" value="STN"/>
    <property type="match status" value="1"/>
</dbReference>
<dbReference type="Gene3D" id="2.170.130.10">
    <property type="entry name" value="TonB-dependent receptor, plug domain"/>
    <property type="match status" value="1"/>
</dbReference>
<sequence>MARPRCSNALTLAAMLSGIVPTAVAQVRGPATRETSSLNVPAGPLDDALKALARQSGIQLLYPARLVASQRSRPVSNARTAAAALATMLEGTGLRAVEVADGTFVVENVPPKPRLGDAAPRAGFADDRPVDVGPVTVTGTHIPRMPVDGIEASPMTRITREQIEASGHLTLFELLREQPGMMGHHPVEVAVEGGSSTQQPFASAATTSLYALGPRATLFLVDGQRLANYGLVSADLGGLTDLASIPLSIVDRIEIIRGGASAIYGADAMAGVVNIILRKDAEAPTVVVRRGGTGTGDAEQTQASVTVGRTWGAGGDLFLGAEYFRNEGLVGEQRSWRTRDLRHLRLGDWRYRLGYRTATGRLLQRYCPDASSDSQGSCVFDPPRYESLEPETERGSLYASVRAPVGERVEWQTSLRVTRAEQTLWRAPFHASVLVPSTHPDWIAGMERLDYAFFDIGPIRNETNATTWDFATGLSGWLGEWQWHTTAAHHRNAVTSQIDGLVRETVFVDAVYDNRYRFGGENPPELLAAISPALTTRGTSTFEQVGLGANGPAWTMRGGQAKFATGLEVFRDGLEHRPDALMLEHDVALGPQKIRIDEHRAGAALYGELSVPLVPRLQADLALRLDYREGYGSRWSPKLGLKWNVVDALTLRGTLATGYRAPTLFELRRPGVEENYDSFAHQPEFGECRDEVNDPDLGRYCLLLRGATENPDLEPETSSSQTLGVVWTPTERFLMSLDYFRISRHDEILPVSGADDAAAFPRSLVRDGAGRLVGINDYYENVGDSDLRGFEAELRYQWQTRALGRFGVRGSTYFLDRLERRRFPGAPTLDHAGYRVPRHSLLGAVDWTIGKWTHTLNWRRAGSVRVHAPDQPCLWKNVEQGRCVTPGFSLFDLDMAYVASPQWRYSLHLRNLFGHDPVSYDVAQAGFDFATDDPRGRYYLLSAMYRF</sequence>
<dbReference type="GO" id="GO:0009279">
    <property type="term" value="C:cell outer membrane"/>
    <property type="evidence" value="ECO:0007669"/>
    <property type="project" value="UniProtKB-SubCell"/>
</dbReference>
<comment type="subcellular location">
    <subcellularLocation>
        <location evidence="1 10">Cell outer membrane</location>
        <topology evidence="1 10">Multi-pass membrane protein</topology>
    </subcellularLocation>
</comment>
<dbReference type="InterPro" id="IPR011662">
    <property type="entry name" value="Secretin/TonB_short_N"/>
</dbReference>
<comment type="similarity">
    <text evidence="10 11">Belongs to the TonB-dependent receptor family.</text>
</comment>